<dbReference type="GO" id="GO:0030632">
    <property type="term" value="P:D-alanine biosynthetic process"/>
    <property type="evidence" value="ECO:0007669"/>
    <property type="project" value="TreeGrafter"/>
</dbReference>
<accession>A0A6N7F417</accession>
<dbReference type="SMART" id="SM01005">
    <property type="entry name" value="Ala_racemase_C"/>
    <property type="match status" value="1"/>
</dbReference>
<evidence type="ECO:0000256" key="4">
    <source>
        <dbReference type="PIRSR" id="PIRSR600821-50"/>
    </source>
</evidence>
<dbReference type="Gene3D" id="2.40.37.10">
    <property type="entry name" value="Lyase, Ornithine Decarboxylase, Chain A, domain 1"/>
    <property type="match status" value="1"/>
</dbReference>
<evidence type="ECO:0000259" key="6">
    <source>
        <dbReference type="SMART" id="SM01005"/>
    </source>
</evidence>
<dbReference type="InterPro" id="IPR029066">
    <property type="entry name" value="PLP-binding_barrel"/>
</dbReference>
<dbReference type="EC" id="5.1.1.1" evidence="7"/>
<dbReference type="InterPro" id="IPR009006">
    <property type="entry name" value="Ala_racemase/Decarboxylase_C"/>
</dbReference>
<organism evidence="7 8">
    <name type="scientific">Ostreibacterium oceani</name>
    <dbReference type="NCBI Taxonomy" id="2654998"/>
    <lineage>
        <taxon>Bacteria</taxon>
        <taxon>Pseudomonadati</taxon>
        <taxon>Pseudomonadota</taxon>
        <taxon>Gammaproteobacteria</taxon>
        <taxon>Cardiobacteriales</taxon>
        <taxon>Ostreibacteriaceae</taxon>
        <taxon>Ostreibacterium</taxon>
    </lineage>
</organism>
<proteinExistence type="predicted"/>
<dbReference type="InterPro" id="IPR000821">
    <property type="entry name" value="Ala_racemase"/>
</dbReference>
<dbReference type="PANTHER" id="PTHR30511:SF0">
    <property type="entry name" value="ALANINE RACEMASE, CATABOLIC-RELATED"/>
    <property type="match status" value="1"/>
</dbReference>
<feature type="binding site" evidence="5">
    <location>
        <position position="314"/>
    </location>
    <ligand>
        <name>substrate</name>
    </ligand>
</feature>
<dbReference type="EMBL" id="WHNW01000009">
    <property type="protein sequence ID" value="MPV86626.1"/>
    <property type="molecule type" value="Genomic_DNA"/>
</dbReference>
<dbReference type="Proteomes" id="UP000471298">
    <property type="component" value="Unassembled WGS sequence"/>
</dbReference>
<feature type="binding site" evidence="5">
    <location>
        <position position="137"/>
    </location>
    <ligand>
        <name>substrate</name>
    </ligand>
</feature>
<evidence type="ECO:0000256" key="1">
    <source>
        <dbReference type="ARBA" id="ARBA00001933"/>
    </source>
</evidence>
<feature type="domain" description="Alanine racemase C-terminal" evidence="6">
    <location>
        <begin position="245"/>
        <end position="373"/>
    </location>
</feature>
<dbReference type="GO" id="GO:0030170">
    <property type="term" value="F:pyridoxal phosphate binding"/>
    <property type="evidence" value="ECO:0007669"/>
    <property type="project" value="TreeGrafter"/>
</dbReference>
<reference evidence="7 8" key="1">
    <citation type="submission" date="2019-10" db="EMBL/GenBank/DDBJ databases">
        <title>Cardiobacteriales fam. a chemoheterotrophic member of the order Cardiobacteriales, and proposal of Cardiobacteriales fam. nov.</title>
        <authorList>
            <person name="Wang C."/>
        </authorList>
    </citation>
    <scope>NUCLEOTIDE SEQUENCE [LARGE SCALE GENOMIC DNA]</scope>
    <source>
        <strain evidence="7 8">ML27</strain>
    </source>
</reference>
<keyword evidence="8" id="KW-1185">Reference proteome</keyword>
<dbReference type="Gene3D" id="3.20.20.10">
    <property type="entry name" value="Alanine racemase"/>
    <property type="match status" value="1"/>
</dbReference>
<evidence type="ECO:0000313" key="7">
    <source>
        <dbReference type="EMBL" id="MPV86626.1"/>
    </source>
</evidence>
<dbReference type="SUPFAM" id="SSF51419">
    <property type="entry name" value="PLP-binding barrel"/>
    <property type="match status" value="1"/>
</dbReference>
<dbReference type="RefSeq" id="WP_152810620.1">
    <property type="nucleotide sequence ID" value="NZ_WHNW01000009.1"/>
</dbReference>
<dbReference type="PANTHER" id="PTHR30511">
    <property type="entry name" value="ALANINE RACEMASE"/>
    <property type="match status" value="1"/>
</dbReference>
<dbReference type="InterPro" id="IPR011079">
    <property type="entry name" value="Ala_racemase_C"/>
</dbReference>
<dbReference type="Pfam" id="PF00842">
    <property type="entry name" value="Ala_racemase_C"/>
    <property type="match status" value="1"/>
</dbReference>
<dbReference type="InParanoid" id="A0A6N7F417"/>
<dbReference type="InterPro" id="IPR020622">
    <property type="entry name" value="Ala_racemase_pyridoxalP-BS"/>
</dbReference>
<feature type="modified residue" description="N6-(pyridoxal phosphate)lysine" evidence="4">
    <location>
        <position position="35"/>
    </location>
</feature>
<dbReference type="SUPFAM" id="SSF50621">
    <property type="entry name" value="Alanine racemase C-terminal domain-like"/>
    <property type="match status" value="1"/>
</dbReference>
<sequence length="373" mass="41539">MLHPAWLTVNRTHFAENVRLTQSLIGSSQLCAVMKADAYGLGIDNLLPTIIEQQVPYVAIADNQELFAIRHHQTATYHGKIMRVRNASEAEIREAIPYGIEEILGHWDNAKQMNACGKAANRVIPFHLKLNSAGMGRNGLDLSTPMGKNAAIDILKMPWLKPVGLMTHFPKECPVDLQASLQQFQRDCDWIMNAAGLDRRALLIHAANSYALFTDPQTHLDMVRPGSLLYGDGLPEIFTHGFCPVMVFKTRIVSINDYRAGQTVSYERECTLKRDSRIASVLVGYANGYRRAFSHQGRMLINGQFAPVIGRVSMNVTTLDVTDIVEAKIGDEVVVFGEQGDLQITQAEIETMNQALFADVYTIWGQCNPKVLL</sequence>
<gene>
    <name evidence="7" type="primary">alr</name>
    <name evidence="7" type="ORF">GCU85_07800</name>
</gene>
<dbReference type="GO" id="GO:0008784">
    <property type="term" value="F:alanine racemase activity"/>
    <property type="evidence" value="ECO:0007669"/>
    <property type="project" value="UniProtKB-EC"/>
</dbReference>
<dbReference type="Pfam" id="PF01168">
    <property type="entry name" value="Ala_racemase_N"/>
    <property type="match status" value="1"/>
</dbReference>
<dbReference type="PROSITE" id="PS00395">
    <property type="entry name" value="ALANINE_RACEMASE"/>
    <property type="match status" value="1"/>
</dbReference>
<keyword evidence="3 7" id="KW-0413">Isomerase</keyword>
<evidence type="ECO:0000256" key="5">
    <source>
        <dbReference type="PIRSR" id="PIRSR600821-52"/>
    </source>
</evidence>
<protein>
    <submittedName>
        <fullName evidence="7">Alanine racemase</fullName>
        <ecNumber evidence="7">5.1.1.1</ecNumber>
    </submittedName>
</protein>
<keyword evidence="2 4" id="KW-0663">Pyridoxal phosphate</keyword>
<dbReference type="GO" id="GO:0005829">
    <property type="term" value="C:cytosol"/>
    <property type="evidence" value="ECO:0007669"/>
    <property type="project" value="TreeGrafter"/>
</dbReference>
<dbReference type="PRINTS" id="PR00992">
    <property type="entry name" value="ALARACEMASE"/>
</dbReference>
<comment type="caution">
    <text evidence="7">The sequence shown here is derived from an EMBL/GenBank/DDBJ whole genome shotgun (WGS) entry which is preliminary data.</text>
</comment>
<dbReference type="InterPro" id="IPR001608">
    <property type="entry name" value="Ala_racemase_N"/>
</dbReference>
<evidence type="ECO:0000256" key="3">
    <source>
        <dbReference type="ARBA" id="ARBA00023235"/>
    </source>
</evidence>
<evidence type="ECO:0000313" key="8">
    <source>
        <dbReference type="Proteomes" id="UP000471298"/>
    </source>
</evidence>
<evidence type="ECO:0000256" key="2">
    <source>
        <dbReference type="ARBA" id="ARBA00022898"/>
    </source>
</evidence>
<name>A0A6N7F417_9GAMM</name>
<comment type="cofactor">
    <cofactor evidence="1 4">
        <name>pyridoxal 5'-phosphate</name>
        <dbReference type="ChEBI" id="CHEBI:597326"/>
    </cofactor>
</comment>
<dbReference type="NCBIfam" id="TIGR00492">
    <property type="entry name" value="alr"/>
    <property type="match status" value="1"/>
</dbReference>
<dbReference type="AlphaFoldDB" id="A0A6N7F417"/>